<reference evidence="3" key="3">
    <citation type="submission" date="2019-08" db="EMBL/GenBank/DDBJ databases">
        <authorList>
            <consortium name="Photinus pyralis genome working group"/>
            <person name="Fallon T.R."/>
            <person name="Sander Lower S.E."/>
            <person name="Weng J.-K."/>
        </authorList>
    </citation>
    <scope>NUCLEOTIDE SEQUENCE</scope>
    <source>
        <strain evidence="3">1611_PpyrPB1</strain>
        <tissue evidence="3">Whole body</tissue>
    </source>
</reference>
<evidence type="ECO:0000313" key="2">
    <source>
        <dbReference type="EMBL" id="JAV71884.1"/>
    </source>
</evidence>
<keyword evidence="4" id="KW-1185">Reference proteome</keyword>
<gene>
    <name evidence="3" type="ORF">PPYR_07995</name>
</gene>
<keyword evidence="1" id="KW-0732">Signal</keyword>
<dbReference type="EMBL" id="VVIM01000005">
    <property type="protein sequence ID" value="KAB0800115.1"/>
    <property type="molecule type" value="Genomic_DNA"/>
</dbReference>
<dbReference type="InterPro" id="IPR036058">
    <property type="entry name" value="Kazal_dom_sf"/>
</dbReference>
<feature type="chain" id="PRO_5036312540" description="Kazal-like domain-containing protein" evidence="1">
    <location>
        <begin position="23"/>
        <end position="131"/>
    </location>
</feature>
<evidence type="ECO:0000256" key="1">
    <source>
        <dbReference type="SAM" id="SignalP"/>
    </source>
</evidence>
<dbReference type="CDD" id="cd00104">
    <property type="entry name" value="KAZAL_FS"/>
    <property type="match status" value="1"/>
</dbReference>
<reference evidence="3 4" key="2">
    <citation type="journal article" date="2018" name="Elife">
        <title>Firefly genomes illuminate parallel origins of bioluminescence in beetles.</title>
        <authorList>
            <person name="Fallon T.R."/>
            <person name="Lower S.E."/>
            <person name="Chang C.H."/>
            <person name="Bessho-Uehara M."/>
            <person name="Martin G.J."/>
            <person name="Bewick A.J."/>
            <person name="Behringer M."/>
            <person name="Debat H.J."/>
            <person name="Wong I."/>
            <person name="Day J.C."/>
            <person name="Suvorov A."/>
            <person name="Silva C.J."/>
            <person name="Stanger-Hall K.F."/>
            <person name="Hall D.W."/>
            <person name="Schmitz R.J."/>
            <person name="Nelson D.R."/>
            <person name="Lewis S.M."/>
            <person name="Shigenobu S."/>
            <person name="Bybee S.M."/>
            <person name="Larracuente A.M."/>
            <person name="Oba Y."/>
            <person name="Weng J.K."/>
        </authorList>
    </citation>
    <scope>NUCLEOTIDE SEQUENCE [LARGE SCALE GENOMIC DNA]</scope>
    <source>
        <strain evidence="3">1611_PpyrPB1</strain>
        <tissue evidence="3">Whole body</tissue>
    </source>
</reference>
<dbReference type="Proteomes" id="UP000327044">
    <property type="component" value="Unassembled WGS sequence"/>
</dbReference>
<dbReference type="InParanoid" id="A0A1Y1LE32"/>
<evidence type="ECO:0008006" key="5">
    <source>
        <dbReference type="Google" id="ProtNLM"/>
    </source>
</evidence>
<dbReference type="OrthoDB" id="126772at2759"/>
<proteinExistence type="predicted"/>
<feature type="signal peptide" evidence="1">
    <location>
        <begin position="1"/>
        <end position="22"/>
    </location>
</feature>
<reference evidence="2" key="1">
    <citation type="journal article" date="2016" name="Sci. Rep.">
        <title>Molecular characterization of firefly nuptial gifts: a multi-omics approach sheds light on postcopulatory sexual selection.</title>
        <authorList>
            <person name="Al-Wathiqui N."/>
            <person name="Fallon T.R."/>
            <person name="South A."/>
            <person name="Weng J.K."/>
            <person name="Lewis S.M."/>
        </authorList>
    </citation>
    <scope>NUCLEOTIDE SEQUENCE</scope>
</reference>
<dbReference type="Gene3D" id="3.30.60.30">
    <property type="match status" value="1"/>
</dbReference>
<accession>A0A1Y1LE32</accession>
<protein>
    <recommendedName>
        <fullName evidence="5">Kazal-like domain-containing protein</fullName>
    </recommendedName>
</protein>
<dbReference type="SUPFAM" id="SSF100895">
    <property type="entry name" value="Kazal-type serine protease inhibitors"/>
    <property type="match status" value="1"/>
</dbReference>
<sequence length="131" mass="14832">MKATAIYFLCALILCQVVSIFSQWDWNTARGFQNSRRQGRQFNFGNNFDYEDQNANNQNQQTNNNNGNVNPANYDACFRNCQLNVVKEFNPVCASNQITYDNRRILGCAQRCGLQITEISQSTCQPSAGGK</sequence>
<dbReference type="EMBL" id="GEZM01058128">
    <property type="protein sequence ID" value="JAV71884.1"/>
    <property type="molecule type" value="Transcribed_RNA"/>
</dbReference>
<name>A0A1Y1LE32_PHOPY</name>
<organism evidence="2">
    <name type="scientific">Photinus pyralis</name>
    <name type="common">Common eastern firefly</name>
    <name type="synonym">Lampyris pyralis</name>
    <dbReference type="NCBI Taxonomy" id="7054"/>
    <lineage>
        <taxon>Eukaryota</taxon>
        <taxon>Metazoa</taxon>
        <taxon>Ecdysozoa</taxon>
        <taxon>Arthropoda</taxon>
        <taxon>Hexapoda</taxon>
        <taxon>Insecta</taxon>
        <taxon>Pterygota</taxon>
        <taxon>Neoptera</taxon>
        <taxon>Endopterygota</taxon>
        <taxon>Coleoptera</taxon>
        <taxon>Polyphaga</taxon>
        <taxon>Elateriformia</taxon>
        <taxon>Elateroidea</taxon>
        <taxon>Lampyridae</taxon>
        <taxon>Lampyrinae</taxon>
        <taxon>Photinus</taxon>
    </lineage>
</organism>
<evidence type="ECO:0000313" key="3">
    <source>
        <dbReference type="EMBL" id="KAB0800115.1"/>
    </source>
</evidence>
<dbReference type="AlphaFoldDB" id="A0A1Y1LE32"/>
<evidence type="ECO:0000313" key="4">
    <source>
        <dbReference type="Proteomes" id="UP000327044"/>
    </source>
</evidence>